<accession>A0A5J4SMF1</accession>
<evidence type="ECO:0000256" key="3">
    <source>
        <dbReference type="ARBA" id="ARBA00023326"/>
    </source>
</evidence>
<feature type="domain" description="Cellulase Ig-like" evidence="5">
    <location>
        <begin position="252"/>
        <end position="334"/>
    </location>
</feature>
<evidence type="ECO:0000259" key="5">
    <source>
        <dbReference type="Pfam" id="PF02927"/>
    </source>
</evidence>
<keyword evidence="3" id="KW-0624">Polysaccharide degradation</keyword>
<feature type="domain" description="Glycoside hydrolase family 9" evidence="4">
    <location>
        <begin position="374"/>
        <end position="759"/>
    </location>
</feature>
<dbReference type="InterPro" id="IPR008928">
    <property type="entry name" value="6-hairpin_glycosidase_sf"/>
</dbReference>
<comment type="caution">
    <text evidence="6">The sequence shown here is derived from an EMBL/GenBank/DDBJ whole genome shotgun (WGS) entry which is preliminary data.</text>
</comment>
<sequence>MPLFSCGGEGSPGSQELALNDSSYFEARGINVLVFSNLYDSAFDDSKMSGVEIIHHGVRTATNGDVRLNPTPGQWGAIPQFVERKTDKENQRIEAVLNYPHYDFKYSVRGEARDGGFYVGVYVDKPIPEALNGIAGLNLEFTPAAYFGKSFIMDEKQGLFPLYPSDLMETINGEIEPKPIVSGKHCVLAPDDPQRHISIRSTDESELLLFDGRNQAQNGWFVVRSLLPAGKSGKLVEWFITAETIPGWTRKPVIAHSQVGYHPSQQKIAVVELDKNDKAKSTVSLLKINSDGSVVKALSGTPQDWGAYLRYNYLKFDFSTVQEPGIYVLEYGEVRTDPFPIATDVYQRAWHPTLDVFFPVQMDHVFVREAYRVWHGAPHLDDALQAPVNHTHWDLWVQGAETGNKYKPLEHIPGLNVGGWFDAGDFDIQTPSQHAVVMGLVQAWEKFGLQRDETTINQKDRYVEMHVPDGQPDILQQIEHGVLQLVAQVKAVGYAINGITESHLYQYRHLGDAVNKTDNRIDNPVHNPRLESLRTDDRAGSTFDDRFAFTDRSSSMNYGTATSLAAASRALKGYNDRLSEECLAVAQQIWKDEHSHEPDFRSWGKRIETKESLASIELRAAFELWRTTGDSTYKTHIDELLPAIEQQFDRNVALIAQIIPYMDESFKQRMKPLVKTYVGHLAGFDKLNPYGVLISTGGWAGNRGIIQMATTCYLLHQSFPDLIDREYVLRGLNYLYGCHPDSDISFVSAVGASSKKAAYGNNRADFTFIAGGVVPGVRILKPDFPENRNDYPFIWSENEYVINVAAEYIFLVNAVNELLN</sequence>
<gene>
    <name evidence="6" type="ORF">EZS27_006040</name>
</gene>
<evidence type="ECO:0000313" key="6">
    <source>
        <dbReference type="EMBL" id="KAA6346460.1"/>
    </source>
</evidence>
<dbReference type="Pfam" id="PF02927">
    <property type="entry name" value="CelD_N"/>
    <property type="match status" value="1"/>
</dbReference>
<dbReference type="AlphaFoldDB" id="A0A5J4SMF1"/>
<reference evidence="6" key="1">
    <citation type="submission" date="2019-03" db="EMBL/GenBank/DDBJ databases">
        <title>Single cell metagenomics reveals metabolic interactions within the superorganism composed of flagellate Streblomastix strix and complex community of Bacteroidetes bacteria on its surface.</title>
        <authorList>
            <person name="Treitli S.C."/>
            <person name="Kolisko M."/>
            <person name="Husnik F."/>
            <person name="Keeling P."/>
            <person name="Hampl V."/>
        </authorList>
    </citation>
    <scope>NUCLEOTIDE SEQUENCE</scope>
    <source>
        <strain evidence="6">STM</strain>
    </source>
</reference>
<dbReference type="EMBL" id="SNRY01000130">
    <property type="protein sequence ID" value="KAA6346460.1"/>
    <property type="molecule type" value="Genomic_DNA"/>
</dbReference>
<dbReference type="GO" id="GO:0000272">
    <property type="term" value="P:polysaccharide catabolic process"/>
    <property type="evidence" value="ECO:0007669"/>
    <property type="project" value="UniProtKB-KW"/>
</dbReference>
<evidence type="ECO:0000256" key="2">
    <source>
        <dbReference type="ARBA" id="ARBA00023277"/>
    </source>
</evidence>
<dbReference type="InterPro" id="IPR014756">
    <property type="entry name" value="Ig_E-set"/>
</dbReference>
<dbReference type="InterPro" id="IPR004197">
    <property type="entry name" value="Cellulase_Ig-like"/>
</dbReference>
<dbReference type="InterPro" id="IPR013783">
    <property type="entry name" value="Ig-like_fold"/>
</dbReference>
<dbReference type="Gene3D" id="2.60.40.10">
    <property type="entry name" value="Immunoglobulins"/>
    <property type="match status" value="1"/>
</dbReference>
<organism evidence="6">
    <name type="scientific">termite gut metagenome</name>
    <dbReference type="NCBI Taxonomy" id="433724"/>
    <lineage>
        <taxon>unclassified sequences</taxon>
        <taxon>metagenomes</taxon>
        <taxon>organismal metagenomes</taxon>
    </lineage>
</organism>
<evidence type="ECO:0000259" key="4">
    <source>
        <dbReference type="Pfam" id="PF00759"/>
    </source>
</evidence>
<dbReference type="CDD" id="cd02850">
    <property type="entry name" value="E_set_Cellulase_N"/>
    <property type="match status" value="1"/>
</dbReference>
<dbReference type="Pfam" id="PF00759">
    <property type="entry name" value="Glyco_hydro_9"/>
    <property type="match status" value="1"/>
</dbReference>
<dbReference type="InterPro" id="IPR001701">
    <property type="entry name" value="Glyco_hydro_9"/>
</dbReference>
<proteinExistence type="inferred from homology"/>
<dbReference type="SUPFAM" id="SSF81296">
    <property type="entry name" value="E set domains"/>
    <property type="match status" value="1"/>
</dbReference>
<name>A0A5J4SMF1_9ZZZZ</name>
<keyword evidence="2" id="KW-0119">Carbohydrate metabolism</keyword>
<protein>
    <submittedName>
        <fullName evidence="6">Uncharacterized protein</fullName>
    </submittedName>
</protein>
<dbReference type="InterPro" id="IPR012341">
    <property type="entry name" value="6hp_glycosidase-like_sf"/>
</dbReference>
<evidence type="ECO:0000256" key="1">
    <source>
        <dbReference type="ARBA" id="ARBA00007072"/>
    </source>
</evidence>
<comment type="similarity">
    <text evidence="1">Belongs to the glycosyl hydrolase 9 (cellulase E) family.</text>
</comment>
<dbReference type="GO" id="GO:0008810">
    <property type="term" value="F:cellulase activity"/>
    <property type="evidence" value="ECO:0007669"/>
    <property type="project" value="InterPro"/>
</dbReference>
<dbReference type="Gene3D" id="1.50.10.10">
    <property type="match status" value="1"/>
</dbReference>
<dbReference type="SUPFAM" id="SSF48208">
    <property type="entry name" value="Six-hairpin glycosidases"/>
    <property type="match status" value="1"/>
</dbReference>